<keyword evidence="3 8" id="KW-1134">Transmembrane beta strand</keyword>
<dbReference type="InterPro" id="IPR023997">
    <property type="entry name" value="TonB-dep_OMP_SusC/RagA_CS"/>
</dbReference>
<keyword evidence="7 8" id="KW-0998">Cell outer membrane</keyword>
<evidence type="ECO:0000256" key="5">
    <source>
        <dbReference type="ARBA" id="ARBA00023077"/>
    </source>
</evidence>
<feature type="domain" description="TonB-dependent receptor-like beta-barrel" evidence="11">
    <location>
        <begin position="462"/>
        <end position="881"/>
    </location>
</feature>
<dbReference type="PROSITE" id="PS52016">
    <property type="entry name" value="TONB_DEPENDENT_REC_3"/>
    <property type="match status" value="1"/>
</dbReference>
<keyword evidence="13" id="KW-0675">Receptor</keyword>
<dbReference type="InterPro" id="IPR012910">
    <property type="entry name" value="Plug_dom"/>
</dbReference>
<protein>
    <submittedName>
        <fullName evidence="13">TonB-dependent receptor</fullName>
    </submittedName>
</protein>
<dbReference type="Pfam" id="PF00593">
    <property type="entry name" value="TonB_dep_Rec_b-barrel"/>
    <property type="match status" value="1"/>
</dbReference>
<keyword evidence="4 8" id="KW-0812">Transmembrane</keyword>
<comment type="subcellular location">
    <subcellularLocation>
        <location evidence="1 8">Cell outer membrane</location>
        <topology evidence="1 8">Multi-pass membrane protein</topology>
    </subcellularLocation>
</comment>
<dbReference type="RefSeq" id="WP_353549042.1">
    <property type="nucleotide sequence ID" value="NZ_AP029612.1"/>
</dbReference>
<dbReference type="AlphaFoldDB" id="A0AAT9GLA3"/>
<evidence type="ECO:0000256" key="4">
    <source>
        <dbReference type="ARBA" id="ARBA00022692"/>
    </source>
</evidence>
<gene>
    <name evidence="13" type="ORF">KACHI17_22890</name>
</gene>
<dbReference type="InterPro" id="IPR023996">
    <property type="entry name" value="TonB-dep_OMP_SusC/RagA"/>
</dbReference>
<proteinExistence type="inferred from homology"/>
<feature type="chain" id="PRO_5043725692" evidence="10">
    <location>
        <begin position="21"/>
        <end position="1028"/>
    </location>
</feature>
<evidence type="ECO:0000256" key="2">
    <source>
        <dbReference type="ARBA" id="ARBA00022448"/>
    </source>
</evidence>
<feature type="domain" description="TonB-dependent receptor plug" evidence="12">
    <location>
        <begin position="114"/>
        <end position="221"/>
    </location>
</feature>
<dbReference type="SUPFAM" id="SSF49464">
    <property type="entry name" value="Carboxypeptidase regulatory domain-like"/>
    <property type="match status" value="1"/>
</dbReference>
<accession>A0AAT9GLA3</accession>
<comment type="similarity">
    <text evidence="8 9">Belongs to the TonB-dependent receptor family.</text>
</comment>
<dbReference type="SUPFAM" id="SSF56935">
    <property type="entry name" value="Porins"/>
    <property type="match status" value="1"/>
</dbReference>
<evidence type="ECO:0000256" key="3">
    <source>
        <dbReference type="ARBA" id="ARBA00022452"/>
    </source>
</evidence>
<reference evidence="13" key="1">
    <citation type="submission" date="2024-02" db="EMBL/GenBank/DDBJ databases">
        <title>Sediminibacterium planktonica sp. nov. and Sediminibacterium longus sp. nov., isolated from surface lake and river water.</title>
        <authorList>
            <person name="Watanabe K."/>
            <person name="Takemine S."/>
            <person name="Ishii Y."/>
            <person name="Ogata Y."/>
            <person name="Shindo C."/>
            <person name="Suda W."/>
        </authorList>
    </citation>
    <scope>NUCLEOTIDE SEQUENCE</scope>
    <source>
        <strain evidence="13">KACHI17</strain>
    </source>
</reference>
<evidence type="ECO:0000256" key="7">
    <source>
        <dbReference type="ARBA" id="ARBA00023237"/>
    </source>
</evidence>
<organism evidence="13">
    <name type="scientific">Sediminibacterium sp. KACHI17</name>
    <dbReference type="NCBI Taxonomy" id="1751071"/>
    <lineage>
        <taxon>Bacteria</taxon>
        <taxon>Pseudomonadati</taxon>
        <taxon>Bacteroidota</taxon>
        <taxon>Chitinophagia</taxon>
        <taxon>Chitinophagales</taxon>
        <taxon>Chitinophagaceae</taxon>
        <taxon>Sediminibacterium</taxon>
    </lineage>
</organism>
<evidence type="ECO:0000259" key="12">
    <source>
        <dbReference type="Pfam" id="PF07715"/>
    </source>
</evidence>
<evidence type="ECO:0000313" key="13">
    <source>
        <dbReference type="EMBL" id="BFG71408.1"/>
    </source>
</evidence>
<dbReference type="InterPro" id="IPR000531">
    <property type="entry name" value="Beta-barrel_TonB"/>
</dbReference>
<keyword evidence="10" id="KW-0732">Signal</keyword>
<evidence type="ECO:0000256" key="1">
    <source>
        <dbReference type="ARBA" id="ARBA00004571"/>
    </source>
</evidence>
<dbReference type="Pfam" id="PF13715">
    <property type="entry name" value="CarbopepD_reg_2"/>
    <property type="match status" value="1"/>
</dbReference>
<keyword evidence="5 9" id="KW-0798">TonB box</keyword>
<keyword evidence="6 8" id="KW-0472">Membrane</keyword>
<dbReference type="InterPro" id="IPR036942">
    <property type="entry name" value="Beta-barrel_TonB_sf"/>
</dbReference>
<dbReference type="InterPro" id="IPR039426">
    <property type="entry name" value="TonB-dep_rcpt-like"/>
</dbReference>
<dbReference type="Pfam" id="PF07715">
    <property type="entry name" value="Plug"/>
    <property type="match status" value="1"/>
</dbReference>
<dbReference type="InterPro" id="IPR037066">
    <property type="entry name" value="Plug_dom_sf"/>
</dbReference>
<dbReference type="EMBL" id="AP029612">
    <property type="protein sequence ID" value="BFG71408.1"/>
    <property type="molecule type" value="Genomic_DNA"/>
</dbReference>
<name>A0AAT9GLA3_9BACT</name>
<dbReference type="Gene3D" id="2.60.40.1120">
    <property type="entry name" value="Carboxypeptidase-like, regulatory domain"/>
    <property type="match status" value="1"/>
</dbReference>
<evidence type="ECO:0000256" key="10">
    <source>
        <dbReference type="SAM" id="SignalP"/>
    </source>
</evidence>
<dbReference type="NCBIfam" id="TIGR04057">
    <property type="entry name" value="SusC_RagA_signa"/>
    <property type="match status" value="1"/>
</dbReference>
<dbReference type="Gene3D" id="2.170.130.10">
    <property type="entry name" value="TonB-dependent receptor, plug domain"/>
    <property type="match status" value="1"/>
</dbReference>
<evidence type="ECO:0000256" key="6">
    <source>
        <dbReference type="ARBA" id="ARBA00023136"/>
    </source>
</evidence>
<dbReference type="GO" id="GO:0009279">
    <property type="term" value="C:cell outer membrane"/>
    <property type="evidence" value="ECO:0007669"/>
    <property type="project" value="UniProtKB-SubCell"/>
</dbReference>
<evidence type="ECO:0000256" key="9">
    <source>
        <dbReference type="RuleBase" id="RU003357"/>
    </source>
</evidence>
<sequence length="1028" mass="112774">MRKFVTVVLCALLSIAQVWAQNRTITGKVTDQKTGQALVGVTVSASGTNALTDESGNYRISVGSAAKSITFMFVGYDRIELPIRGNVVNATLNPETKSLEEVVVTGYSRERKTQFAGAATLISGKAVETVPVGSFDQALQGRAPGMLVNSGTGQPGSSPSIRIRGTQSIQGAGAQPLYIIDGVPTPDGDFQTLNPNDFESITVLKDASAAALYGARGGTGVIVITTKRGKAGVTNFQYRTQVGFTQRPNFDRMNLMNTREMLAYEEREKIGGTPGWVYSPLNPAIPAGMTAARKQQVLDSIAAIDIDYANIFYRQGLTQSHELNMSGGNEKTRFYLSGSYFDQEGIDLGSSLKRYTTRFNIDHTADKLTVGLNATVGFSKTKFSEGEQLGNSPLNPFQMTYRAKTYENPYNADGSLRFGASTSLALRQVANLLERIQNANLTLNQVKINAGLKLGYKILPSLSLNNTFGIDVGSDQTSRFINPNSFVGSNQQFQSGLAQEGYRMRTQIINTTSLIFNKRFAGIHEVEAGAYFEALRQYNKTLGFTLFNLDPRLTETGQGAGTLPVGVGQTTYPQNASSAKSGFGIRSFFGTLRYTYDNRYTLTANVRRDGTSRIVNPANREITTWSAGVIWNALQEKFLADQKIFTDLKVRASYGIVPNIGSIPSGSYGNGVSFGGIPNYQGPQQPVFGVTNYAGSTITGQAPTNPGNPELRIEKIKKWNFGVDFAMWQNRAKFTVEYYINRTTDLFVNQPLSGTTGFGSLSINAGQMSNKGFEFSASVDVIKQKDFNLNISANHSINRNNIDDLGLVNEYFLGTFVIRKGLPYGSHFTYNYLGADPATGRPVYETQDGKTTNNIAQAGRFAKFGNFLPVHQGGTTLEVRYKAITVSALFSYQFDVVRSNNTRNWITRGTPGYHGAVRASRELIDGQWQKPGDVKPFQASIYDRDFTSADLEDAKFLRFRNLNISYQIPAIKLGNGNNLIRGARFYIQGQNLAIWSPWRGLDPEDDNNISLNEYPNPKMFVVGLDINF</sequence>
<dbReference type="NCBIfam" id="TIGR04056">
    <property type="entry name" value="OMP_RagA_SusC"/>
    <property type="match status" value="1"/>
</dbReference>
<evidence type="ECO:0000256" key="8">
    <source>
        <dbReference type="PROSITE-ProRule" id="PRU01360"/>
    </source>
</evidence>
<feature type="signal peptide" evidence="10">
    <location>
        <begin position="1"/>
        <end position="20"/>
    </location>
</feature>
<evidence type="ECO:0000259" key="11">
    <source>
        <dbReference type="Pfam" id="PF00593"/>
    </source>
</evidence>
<dbReference type="InterPro" id="IPR008969">
    <property type="entry name" value="CarboxyPept-like_regulatory"/>
</dbReference>
<dbReference type="Gene3D" id="2.40.170.20">
    <property type="entry name" value="TonB-dependent receptor, beta-barrel domain"/>
    <property type="match status" value="1"/>
</dbReference>
<keyword evidence="2 8" id="KW-0813">Transport</keyword>